<feature type="domain" description="Helix-turn-helix" evidence="1">
    <location>
        <begin position="22"/>
        <end position="72"/>
    </location>
</feature>
<dbReference type="AlphaFoldDB" id="A0A6C2D5T6"/>
<protein>
    <submittedName>
        <fullName evidence="2">DNA-binding protein</fullName>
    </submittedName>
</protein>
<evidence type="ECO:0000313" key="3">
    <source>
        <dbReference type="Proteomes" id="UP000389128"/>
    </source>
</evidence>
<dbReference type="EMBL" id="SDKK01000003">
    <property type="protein sequence ID" value="TYC61341.1"/>
    <property type="molecule type" value="Genomic_DNA"/>
</dbReference>
<keyword evidence="3" id="KW-1185">Reference proteome</keyword>
<gene>
    <name evidence="2" type="ORF">ETQ85_04610</name>
</gene>
<dbReference type="Pfam" id="PF12728">
    <property type="entry name" value="HTH_17"/>
    <property type="match status" value="1"/>
</dbReference>
<dbReference type="RefSeq" id="WP_148577876.1">
    <property type="nucleotide sequence ID" value="NZ_SDKK01000003.1"/>
</dbReference>
<dbReference type="InterPro" id="IPR036388">
    <property type="entry name" value="WH-like_DNA-bd_sf"/>
</dbReference>
<name>A0A6C2D5T6_9RHOO</name>
<evidence type="ECO:0000313" key="2">
    <source>
        <dbReference type="EMBL" id="TYC61341.1"/>
    </source>
</evidence>
<organism evidence="2 3">
    <name type="scientific">Zoogloea oleivorans</name>
    <dbReference type="NCBI Taxonomy" id="1552750"/>
    <lineage>
        <taxon>Bacteria</taxon>
        <taxon>Pseudomonadati</taxon>
        <taxon>Pseudomonadota</taxon>
        <taxon>Betaproteobacteria</taxon>
        <taxon>Rhodocyclales</taxon>
        <taxon>Zoogloeaceae</taxon>
        <taxon>Zoogloea</taxon>
    </lineage>
</organism>
<dbReference type="SUPFAM" id="SSF46955">
    <property type="entry name" value="Putative DNA-binding domain"/>
    <property type="match status" value="1"/>
</dbReference>
<evidence type="ECO:0000259" key="1">
    <source>
        <dbReference type="Pfam" id="PF12728"/>
    </source>
</evidence>
<sequence>MTPQANTTHSLRAVIAPVADLLDEKAAAAVLDVSPGTLSVWRSTGRYTLPFLKVGRKVRYRRADLMAWLDSRTRATGATA</sequence>
<reference evidence="2 3" key="1">
    <citation type="submission" date="2019-01" db="EMBL/GenBank/DDBJ databases">
        <title>Zoogloea oleivorans genome sequencing and assembly.</title>
        <authorList>
            <person name="Tancsics A."/>
            <person name="Farkas M."/>
            <person name="Kriszt B."/>
            <person name="Maroti G."/>
            <person name="Horvath B."/>
        </authorList>
    </citation>
    <scope>NUCLEOTIDE SEQUENCE [LARGE SCALE GENOMIC DNA]</scope>
    <source>
        <strain evidence="2 3">Buc</strain>
    </source>
</reference>
<accession>A0A6C2D5T6</accession>
<proteinExistence type="predicted"/>
<dbReference type="GO" id="GO:0003677">
    <property type="term" value="F:DNA binding"/>
    <property type="evidence" value="ECO:0007669"/>
    <property type="project" value="UniProtKB-KW"/>
</dbReference>
<dbReference type="InterPro" id="IPR009061">
    <property type="entry name" value="DNA-bd_dom_put_sf"/>
</dbReference>
<dbReference type="Proteomes" id="UP000389128">
    <property type="component" value="Unassembled WGS sequence"/>
</dbReference>
<dbReference type="InterPro" id="IPR041657">
    <property type="entry name" value="HTH_17"/>
</dbReference>
<dbReference type="Gene3D" id="1.10.10.10">
    <property type="entry name" value="Winged helix-like DNA-binding domain superfamily/Winged helix DNA-binding domain"/>
    <property type="match status" value="1"/>
</dbReference>
<comment type="caution">
    <text evidence="2">The sequence shown here is derived from an EMBL/GenBank/DDBJ whole genome shotgun (WGS) entry which is preliminary data.</text>
</comment>
<keyword evidence="2" id="KW-0238">DNA-binding</keyword>
<dbReference type="OrthoDB" id="5609458at2"/>